<keyword evidence="6 11" id="KW-0732">Signal</keyword>
<evidence type="ECO:0000256" key="9">
    <source>
        <dbReference type="PIRSR" id="PIRSR619791-2"/>
    </source>
</evidence>
<feature type="domain" description="ShKT" evidence="12">
    <location>
        <begin position="39"/>
        <end position="73"/>
    </location>
</feature>
<comment type="catalytic activity">
    <reaction evidence="1">
        <text>2 a phenolic donor + H2O2 = 2 a phenolic radical donor + 2 H2O</text>
        <dbReference type="Rhea" id="RHEA:56136"/>
        <dbReference type="ChEBI" id="CHEBI:15377"/>
        <dbReference type="ChEBI" id="CHEBI:16240"/>
        <dbReference type="ChEBI" id="CHEBI:139520"/>
        <dbReference type="ChEBI" id="CHEBI:139521"/>
        <dbReference type="EC" id="1.11.1.7"/>
    </reaction>
</comment>
<dbReference type="PROSITE" id="PS51670">
    <property type="entry name" value="SHKT"/>
    <property type="match status" value="1"/>
</dbReference>
<name>A0AA36HAA5_CYLNA</name>
<evidence type="ECO:0000256" key="5">
    <source>
        <dbReference type="ARBA" id="ARBA00022723"/>
    </source>
</evidence>
<keyword evidence="9" id="KW-0408">Iron</keyword>
<dbReference type="InterPro" id="IPR019791">
    <property type="entry name" value="Haem_peroxidase_animal"/>
</dbReference>
<dbReference type="Gene3D" id="1.10.640.10">
    <property type="entry name" value="Haem peroxidase domain superfamily, animal type"/>
    <property type="match status" value="1"/>
</dbReference>
<dbReference type="InterPro" id="IPR037120">
    <property type="entry name" value="Haem_peroxidase_sf_animal"/>
</dbReference>
<dbReference type="Pfam" id="PF01549">
    <property type="entry name" value="ShK"/>
    <property type="match status" value="1"/>
</dbReference>
<keyword evidence="14" id="KW-1185">Reference proteome</keyword>
<gene>
    <name evidence="13" type="ORF">CYNAS_LOCUS18639</name>
</gene>
<dbReference type="GO" id="GO:0020037">
    <property type="term" value="F:heme binding"/>
    <property type="evidence" value="ECO:0007669"/>
    <property type="project" value="InterPro"/>
</dbReference>
<dbReference type="InterPro" id="IPR010255">
    <property type="entry name" value="Haem_peroxidase_sf"/>
</dbReference>
<organism evidence="13 14">
    <name type="scientific">Cylicocyclus nassatus</name>
    <name type="common">Nematode worm</name>
    <dbReference type="NCBI Taxonomy" id="53992"/>
    <lineage>
        <taxon>Eukaryota</taxon>
        <taxon>Metazoa</taxon>
        <taxon>Ecdysozoa</taxon>
        <taxon>Nematoda</taxon>
        <taxon>Chromadorea</taxon>
        <taxon>Rhabditida</taxon>
        <taxon>Rhabditina</taxon>
        <taxon>Rhabditomorpha</taxon>
        <taxon>Strongyloidea</taxon>
        <taxon>Strongylidae</taxon>
        <taxon>Cylicocyclus</taxon>
    </lineage>
</organism>
<dbReference type="GO" id="GO:0046872">
    <property type="term" value="F:metal ion binding"/>
    <property type="evidence" value="ECO:0007669"/>
    <property type="project" value="UniProtKB-KW"/>
</dbReference>
<comment type="caution">
    <text evidence="10">Lacks conserved residue(s) required for the propagation of feature annotation.</text>
</comment>
<dbReference type="GO" id="GO:0140825">
    <property type="term" value="F:lactoperoxidase activity"/>
    <property type="evidence" value="ECO:0007669"/>
    <property type="project" value="UniProtKB-EC"/>
</dbReference>
<feature type="binding site" description="axial binding residue" evidence="9">
    <location>
        <position position="462"/>
    </location>
    <ligand>
        <name>heme b</name>
        <dbReference type="ChEBI" id="CHEBI:60344"/>
    </ligand>
    <ligandPart>
        <name>Fe</name>
        <dbReference type="ChEBI" id="CHEBI:18248"/>
    </ligandPart>
</feature>
<dbReference type="GO" id="GO:0006979">
    <property type="term" value="P:response to oxidative stress"/>
    <property type="evidence" value="ECO:0007669"/>
    <property type="project" value="InterPro"/>
</dbReference>
<evidence type="ECO:0000313" key="14">
    <source>
        <dbReference type="Proteomes" id="UP001176961"/>
    </source>
</evidence>
<evidence type="ECO:0000256" key="6">
    <source>
        <dbReference type="ARBA" id="ARBA00022729"/>
    </source>
</evidence>
<keyword evidence="4 9" id="KW-0349">Heme</keyword>
<evidence type="ECO:0000256" key="3">
    <source>
        <dbReference type="ARBA" id="ARBA00022559"/>
    </source>
</evidence>
<evidence type="ECO:0000256" key="11">
    <source>
        <dbReference type="SAM" id="SignalP"/>
    </source>
</evidence>
<dbReference type="EC" id="1.11.1.7" evidence="2"/>
<feature type="disulfide bond" evidence="10">
    <location>
        <begin position="39"/>
        <end position="73"/>
    </location>
</feature>
<evidence type="ECO:0000256" key="7">
    <source>
        <dbReference type="ARBA" id="ARBA00023002"/>
    </source>
</evidence>
<sequence length="688" mass="76688">MRSRRLKSMQDLLALLLLLTAAVSPQQFRHCINTLRGPCCDLHRFCAFWSRNQECLKNPNWMLRNCQISCRVCVMDTITTQTFSPPTTAFRTAPPTSVFRTAPPTSAFRSPSSPSLVLRPPSVTPGGRCSQVVPVEVETRQVFSAAQMRSRQQQLGCAEVQIPGSCSVNECYHRSFRSIDGTCNNLENPIVGAAFTPFIRLLPSAYDDGMNALVGSFSRARPNPRELSMFLLSTRRAIASTKNSMLMQFGQFISHDITKNALSNICNCGTNNIRCANVIRPPTDPTRGACVPFTRSVHVCGTGMPGRPREQYNENTAFIDGSSVYSSEPVTLRELRAGPFLKTNVVNGRMFPPNNGRDSMTAGDDRATLFVGLAAMHTTFLRLHNGIAGDLQNMNRHWNMDRVFQEARKIVGGVLQAITYQEFLPALIGPFYDRLVPPYTKYTPSINPGILNEFAAASYRLHGMIQEGYPLIGPNFENRGEVSFLSGVGRIEQILTAIDAIYRGLIATPARSPQRITTSVTERLFNGMDMATINVQRGRDHGLRPYNEYRRLCRLQPLTSFNQWPEVTEAAVRERVSQLYRTPDDIDLYVGGVLEEPIPGSVVGPTFACIIAEQFVRLRDGDRFYFENKGVFKPKQVAALKAVTLSWVLCQTGDSMTRIVPNAFTIDRGERAVPCSSLKPLDLMAWKE</sequence>
<dbReference type="PANTHER" id="PTHR11475">
    <property type="entry name" value="OXIDASE/PEROXIDASE"/>
    <property type="match status" value="1"/>
</dbReference>
<dbReference type="CDD" id="cd09823">
    <property type="entry name" value="peroxinectin_like"/>
    <property type="match status" value="1"/>
</dbReference>
<dbReference type="Proteomes" id="UP001176961">
    <property type="component" value="Unassembled WGS sequence"/>
</dbReference>
<evidence type="ECO:0000259" key="12">
    <source>
        <dbReference type="PROSITE" id="PS51670"/>
    </source>
</evidence>
<dbReference type="AlphaFoldDB" id="A0AA36HAA5"/>
<dbReference type="EMBL" id="CATQJL010000316">
    <property type="protein sequence ID" value="CAJ0606656.1"/>
    <property type="molecule type" value="Genomic_DNA"/>
</dbReference>
<feature type="signal peptide" evidence="11">
    <location>
        <begin position="1"/>
        <end position="25"/>
    </location>
</feature>
<keyword evidence="7" id="KW-0560">Oxidoreductase</keyword>
<dbReference type="PROSITE" id="PS50292">
    <property type="entry name" value="PEROXIDASE_3"/>
    <property type="match status" value="1"/>
</dbReference>
<evidence type="ECO:0000256" key="8">
    <source>
        <dbReference type="ARBA" id="ARBA00023157"/>
    </source>
</evidence>
<dbReference type="FunFam" id="1.10.640.10:FF:000007">
    <property type="entry name" value="Peroxidase mlt-7"/>
    <property type="match status" value="1"/>
</dbReference>
<dbReference type="SMART" id="SM00254">
    <property type="entry name" value="ShKT"/>
    <property type="match status" value="1"/>
</dbReference>
<reference evidence="13" key="1">
    <citation type="submission" date="2023-07" db="EMBL/GenBank/DDBJ databases">
        <authorList>
            <consortium name="CYATHOMIX"/>
        </authorList>
    </citation>
    <scope>NUCLEOTIDE SEQUENCE</scope>
    <source>
        <strain evidence="13">N/A</strain>
    </source>
</reference>
<evidence type="ECO:0000256" key="4">
    <source>
        <dbReference type="ARBA" id="ARBA00022617"/>
    </source>
</evidence>
<dbReference type="SUPFAM" id="SSF48113">
    <property type="entry name" value="Heme-dependent peroxidases"/>
    <property type="match status" value="1"/>
</dbReference>
<feature type="chain" id="PRO_5041234016" description="peroxidase" evidence="11">
    <location>
        <begin position="26"/>
        <end position="688"/>
    </location>
</feature>
<dbReference type="GO" id="GO:0005615">
    <property type="term" value="C:extracellular space"/>
    <property type="evidence" value="ECO:0007669"/>
    <property type="project" value="TreeGrafter"/>
</dbReference>
<evidence type="ECO:0000256" key="1">
    <source>
        <dbReference type="ARBA" id="ARBA00000189"/>
    </source>
</evidence>
<keyword evidence="3" id="KW-0575">Peroxidase</keyword>
<dbReference type="Pfam" id="PF03098">
    <property type="entry name" value="An_peroxidase"/>
    <property type="match status" value="1"/>
</dbReference>
<proteinExistence type="predicted"/>
<accession>A0AA36HAA5</accession>
<evidence type="ECO:0000256" key="10">
    <source>
        <dbReference type="PROSITE-ProRule" id="PRU01005"/>
    </source>
</evidence>
<keyword evidence="8 10" id="KW-1015">Disulfide bond</keyword>
<evidence type="ECO:0000313" key="13">
    <source>
        <dbReference type="EMBL" id="CAJ0606656.1"/>
    </source>
</evidence>
<keyword evidence="5 9" id="KW-0479">Metal-binding</keyword>
<evidence type="ECO:0000256" key="2">
    <source>
        <dbReference type="ARBA" id="ARBA00012313"/>
    </source>
</evidence>
<dbReference type="PANTHER" id="PTHR11475:SF22">
    <property type="entry name" value="PEROXIDASE SKPO-1"/>
    <property type="match status" value="1"/>
</dbReference>
<comment type="caution">
    <text evidence="13">The sequence shown here is derived from an EMBL/GenBank/DDBJ whole genome shotgun (WGS) entry which is preliminary data.</text>
</comment>
<dbReference type="InterPro" id="IPR003582">
    <property type="entry name" value="ShKT_dom"/>
</dbReference>
<dbReference type="PRINTS" id="PR00457">
    <property type="entry name" value="ANPEROXIDASE"/>
</dbReference>
<protein>
    <recommendedName>
        <fullName evidence="2">peroxidase</fullName>
        <ecNumber evidence="2">1.11.1.7</ecNumber>
    </recommendedName>
</protein>